<gene>
    <name evidence="1" type="ORF">EG240_04075</name>
</gene>
<sequence length="87" mass="10446">MKFNIEETQILIQILKYNLNNTSLIESNKEITYQTLLEKLENGEYIKGRLLNFLYIEIISSELKHEFLNERKLEEIVKKIKFKATPR</sequence>
<evidence type="ECO:0000313" key="2">
    <source>
        <dbReference type="Proteomes" id="UP000275719"/>
    </source>
</evidence>
<dbReference type="RefSeq" id="WP_125017706.1">
    <property type="nucleotide sequence ID" value="NZ_RQVQ01000007.1"/>
</dbReference>
<proteinExistence type="predicted"/>
<protein>
    <submittedName>
        <fullName evidence="1">Uncharacterized protein</fullName>
    </submittedName>
</protein>
<accession>A0A3P3WEA4</accession>
<name>A0A3P3WEA4_9FLAO</name>
<organism evidence="1 2">
    <name type="scientific">Paenimyroides tangerinum</name>
    <dbReference type="NCBI Taxonomy" id="2488728"/>
    <lineage>
        <taxon>Bacteria</taxon>
        <taxon>Pseudomonadati</taxon>
        <taxon>Bacteroidota</taxon>
        <taxon>Flavobacteriia</taxon>
        <taxon>Flavobacteriales</taxon>
        <taxon>Flavobacteriaceae</taxon>
        <taxon>Paenimyroides</taxon>
    </lineage>
</organism>
<keyword evidence="2" id="KW-1185">Reference proteome</keyword>
<dbReference type="AlphaFoldDB" id="A0A3P3WEA4"/>
<dbReference type="Proteomes" id="UP000275719">
    <property type="component" value="Unassembled WGS sequence"/>
</dbReference>
<reference evidence="1 2" key="1">
    <citation type="submission" date="2018-11" db="EMBL/GenBank/DDBJ databases">
        <title>Flavobacterium sp. nov., YIM 102701-2 draft genome.</title>
        <authorList>
            <person name="Li G."/>
            <person name="Jiang Y."/>
        </authorList>
    </citation>
    <scope>NUCLEOTIDE SEQUENCE [LARGE SCALE GENOMIC DNA]</scope>
    <source>
        <strain evidence="1 2">YIM 102701-2</strain>
    </source>
</reference>
<dbReference type="EMBL" id="RQVQ01000007">
    <property type="protein sequence ID" value="RRJ91969.1"/>
    <property type="molecule type" value="Genomic_DNA"/>
</dbReference>
<comment type="caution">
    <text evidence="1">The sequence shown here is derived from an EMBL/GenBank/DDBJ whole genome shotgun (WGS) entry which is preliminary data.</text>
</comment>
<evidence type="ECO:0000313" key="1">
    <source>
        <dbReference type="EMBL" id="RRJ91969.1"/>
    </source>
</evidence>